<dbReference type="PANTHER" id="PTHR44119:SF4">
    <property type="entry name" value="AEROBIC COBALTOCHELATASE SUBUNIT COBN"/>
    <property type="match status" value="1"/>
</dbReference>
<dbReference type="STRING" id="418702.BJN45_14180"/>
<organism evidence="4 5">
    <name type="scientific">Azonexus hydrophilus</name>
    <dbReference type="NCBI Taxonomy" id="418702"/>
    <lineage>
        <taxon>Bacteria</taxon>
        <taxon>Pseudomonadati</taxon>
        <taxon>Pseudomonadota</taxon>
        <taxon>Betaproteobacteria</taxon>
        <taxon>Rhodocyclales</taxon>
        <taxon>Azonexaceae</taxon>
        <taxon>Azonexus</taxon>
    </lineage>
</organism>
<keyword evidence="1" id="KW-0472">Membrane</keyword>
<keyword evidence="2" id="KW-0732">Signal</keyword>
<proteinExistence type="predicted"/>
<keyword evidence="1" id="KW-0812">Transmembrane</keyword>
<dbReference type="Pfam" id="PF02514">
    <property type="entry name" value="CobN-Mg_chel"/>
    <property type="match status" value="1"/>
</dbReference>
<evidence type="ECO:0000256" key="2">
    <source>
        <dbReference type="SAM" id="SignalP"/>
    </source>
</evidence>
<keyword evidence="5" id="KW-1185">Reference proteome</keyword>
<keyword evidence="1" id="KW-1133">Transmembrane helix</keyword>
<dbReference type="EMBL" id="MTHD01000005">
    <property type="protein sequence ID" value="OMG52643.1"/>
    <property type="molecule type" value="Genomic_DNA"/>
</dbReference>
<protein>
    <submittedName>
        <fullName evidence="4">Cobaltochelatase subunit CobN</fullName>
    </submittedName>
</protein>
<accession>A0A1R1I1Q1</accession>
<evidence type="ECO:0000313" key="5">
    <source>
        <dbReference type="Proteomes" id="UP000187526"/>
    </source>
</evidence>
<feature type="transmembrane region" description="Helical" evidence="1">
    <location>
        <begin position="1325"/>
        <end position="1343"/>
    </location>
</feature>
<gene>
    <name evidence="4" type="ORF">BJN45_14180</name>
</gene>
<dbReference type="CDD" id="cd10150">
    <property type="entry name" value="CobN_like"/>
    <property type="match status" value="1"/>
</dbReference>
<dbReference type="Proteomes" id="UP000187526">
    <property type="component" value="Unassembled WGS sequence"/>
</dbReference>
<feature type="domain" description="CobN/magnesium chelatase" evidence="3">
    <location>
        <begin position="140"/>
        <end position="1229"/>
    </location>
</feature>
<name>A0A1R1I1Q1_9RHOO</name>
<evidence type="ECO:0000259" key="3">
    <source>
        <dbReference type="Pfam" id="PF02514"/>
    </source>
</evidence>
<feature type="signal peptide" evidence="2">
    <location>
        <begin position="1"/>
        <end position="25"/>
    </location>
</feature>
<dbReference type="PANTHER" id="PTHR44119">
    <property type="entry name" value="MAGNESIUM-CHELATASE SUBUNIT CHLH, CHLOROPLASTIC"/>
    <property type="match status" value="1"/>
</dbReference>
<sequence>MRMVHRFFRALAIAALCCWAAVAQARQLLWLTADITPAARTAVVERMAAEQGWQLRHLDHPLNDTPALTGEQRAALAQALPGADMVWVDAPHATARSRLEKLFGEQLTAYAARQPQRLVWIGAEAGGDPAVADLAGRVAGYLRFGGEDNIRHAFMLASAWQQQPQTPVAGLLPGLPPARAWPQRGLYHPDAGSFFADIGQLTAWQARQPHLRDLPAVALLVHRHHFVNAETGWLEQWLRLFAARGMFAYAVFGQQLDSRGLAELLALPDGAAHPRALVLHQLASQSSALQALFDQWGVPVLATQPYRHGDIAAWEADPAGLKLSDTPFYLVQPEAAGAVDPLVVTAHADGGRQTQLIPRQAEAVAAKARRLIQLRDTPPAKRKLVAMVYNYPPGGSNFGASFLNVPRSLEVVSGALAQAGYTTQQVAEATWIKSLQQLLGAYYPDGDLRALLANDQAAALPLRDYLAWWQALPAAQRRRIESVWGVPTRSRYLVEWQGEPVFVIPRLQFGNLAVLPQPPREETLHRGQNPFMHRSRQPLSHHYLAVYLWARQADALIHFGTHGTQEWATGKSRGLDVLDDALLPLGDVPVVYPYIVDNLGEALTAKRRGRAVLVSHRTPVFATTGLAGGMAQLHELMHEWAIADQGPTREAIGDRLTTLIVDSRLHHDLKWSAERVRAELDPFLELLHPWLDQLAHGSQPQGLAVFGRAPGEELRRQTILQSLRTPLLDALGEDVDETFLMDHRRIAESRPMQWLKLALQDAEAASQLDLRPQQAENAVPNRAAVHRIDREALLALAERAQELDRLLATENEMPGLLAALEGRFLPAAYGGDPVRNPESLPTGRNLTGLDPSRLPTRQAYTVAELMFDNWLQTWRSEHGGKYPERLALSLWAGETLRHQGIMEAQALVALGVRPVWDNAGRPRGVTVIPLAELGRPRVDVLLSVTGSYRDQFPALMALVDTAIAEVSHAEPAGAVASHSRDVARELAVQGVPAKLAGLIGQARVFGNPVGDYGTGIDAAVQDDGLRVRDARLGELFLQRMSQPYLGGVPVDGVSTAVAARSLAAGLRRTDAALLSRTSNLYGMASSDDPFQYLGGLAAAARSAGRQEALPLYVNQLQNADEPFTQSAQQSLALEMQARYLHPGWVEALKKEGYAGTLQVLKAVQNSWGWQSVTDGMVREDHWQGFYDVYVRDSHGLDVPAWLRSHPQAYAQTLERLIQAQRQGHWSPDLATRQQLAGLYDELTKQAPLAQELAGVRQWVDKVLDKSRPVRQTEKGNTTGVVLANGSAILPVSSPAPANAATPANAYVPVRGQVLSRVERQTGQEVMTWLGLLLILLAVTGGAVQQWERGRRR</sequence>
<feature type="chain" id="PRO_5013272040" evidence="2">
    <location>
        <begin position="26"/>
        <end position="1352"/>
    </location>
</feature>
<dbReference type="InterPro" id="IPR003672">
    <property type="entry name" value="CobN/Mg_chltase"/>
</dbReference>
<comment type="caution">
    <text evidence="4">The sequence shown here is derived from an EMBL/GenBank/DDBJ whole genome shotgun (WGS) entry which is preliminary data.</text>
</comment>
<dbReference type="NCBIfam" id="NF004644">
    <property type="entry name" value="PRK05989.2-2"/>
    <property type="match status" value="1"/>
</dbReference>
<evidence type="ECO:0000313" key="4">
    <source>
        <dbReference type="EMBL" id="OMG52643.1"/>
    </source>
</evidence>
<evidence type="ECO:0000256" key="1">
    <source>
        <dbReference type="SAM" id="Phobius"/>
    </source>
</evidence>
<reference evidence="4 5" key="1">
    <citation type="submission" date="2016-10" db="EMBL/GenBank/DDBJ databases">
        <title>Alkaliphiles isolated from bioreactors.</title>
        <authorList>
            <person name="Salah Z."/>
            <person name="Rout S.P."/>
            <person name="Humphreys P.N."/>
        </authorList>
    </citation>
    <scope>NUCLEOTIDE SEQUENCE [LARGE SCALE GENOMIC DNA]</scope>
    <source>
        <strain evidence="4 5">ZS02</strain>
    </source>
</reference>